<dbReference type="Proteomes" id="UP000239415">
    <property type="component" value="Unassembled WGS sequence"/>
</dbReference>
<feature type="transmembrane region" description="Helical" evidence="1">
    <location>
        <begin position="75"/>
        <end position="96"/>
    </location>
</feature>
<feature type="transmembrane region" description="Helical" evidence="1">
    <location>
        <begin position="12"/>
        <end position="33"/>
    </location>
</feature>
<accession>A0A2T0KNH6</accession>
<sequence>MSLDDPTEQMRWYAGLALIFFAAVPVGGMALVASDGDDGGAWAPVIAAAPINLVCIVFAVLSMAARDPRASSRRLAIAGGLVLLGDAVLYGIHSLIT</sequence>
<keyword evidence="1" id="KW-0472">Membrane</keyword>
<dbReference type="EMBL" id="PVMZ01000001">
    <property type="protein sequence ID" value="PRX25302.1"/>
    <property type="molecule type" value="Genomic_DNA"/>
</dbReference>
<organism evidence="2 3">
    <name type="scientific">Actinoplanes italicus</name>
    <dbReference type="NCBI Taxonomy" id="113567"/>
    <lineage>
        <taxon>Bacteria</taxon>
        <taxon>Bacillati</taxon>
        <taxon>Actinomycetota</taxon>
        <taxon>Actinomycetes</taxon>
        <taxon>Micromonosporales</taxon>
        <taxon>Micromonosporaceae</taxon>
        <taxon>Actinoplanes</taxon>
    </lineage>
</organism>
<keyword evidence="1" id="KW-1133">Transmembrane helix</keyword>
<feature type="transmembrane region" description="Helical" evidence="1">
    <location>
        <begin position="39"/>
        <end position="63"/>
    </location>
</feature>
<gene>
    <name evidence="2" type="ORF">CLV67_10114</name>
</gene>
<keyword evidence="1" id="KW-0812">Transmembrane</keyword>
<evidence type="ECO:0000256" key="1">
    <source>
        <dbReference type="SAM" id="Phobius"/>
    </source>
</evidence>
<keyword evidence="3" id="KW-1185">Reference proteome</keyword>
<comment type="caution">
    <text evidence="2">The sequence shown here is derived from an EMBL/GenBank/DDBJ whole genome shotgun (WGS) entry which is preliminary data.</text>
</comment>
<dbReference type="AlphaFoldDB" id="A0A2T0KNH6"/>
<name>A0A2T0KNH6_9ACTN</name>
<proteinExistence type="predicted"/>
<evidence type="ECO:0000313" key="3">
    <source>
        <dbReference type="Proteomes" id="UP000239415"/>
    </source>
</evidence>
<protein>
    <submittedName>
        <fullName evidence="2">Uncharacterized protein</fullName>
    </submittedName>
</protein>
<reference evidence="2 3" key="1">
    <citation type="submission" date="2018-03" db="EMBL/GenBank/DDBJ databases">
        <title>Genomic Encyclopedia of Archaeal and Bacterial Type Strains, Phase II (KMG-II): from individual species to whole genera.</title>
        <authorList>
            <person name="Goeker M."/>
        </authorList>
    </citation>
    <scope>NUCLEOTIDE SEQUENCE [LARGE SCALE GENOMIC DNA]</scope>
    <source>
        <strain evidence="2 3">DSM 43146</strain>
    </source>
</reference>
<evidence type="ECO:0000313" key="2">
    <source>
        <dbReference type="EMBL" id="PRX25302.1"/>
    </source>
</evidence>